<dbReference type="Gene3D" id="3.30.750.24">
    <property type="entry name" value="STAS domain"/>
    <property type="match status" value="1"/>
</dbReference>
<dbReference type="Proteomes" id="UP000006889">
    <property type="component" value="Chromosome"/>
</dbReference>
<organism evidence="3 4">
    <name type="scientific">Caldicellulosiruptor owensensis (strain ATCC 700167 / DSM 13100 / OL)</name>
    <dbReference type="NCBI Taxonomy" id="632518"/>
    <lineage>
        <taxon>Bacteria</taxon>
        <taxon>Bacillati</taxon>
        <taxon>Bacillota</taxon>
        <taxon>Bacillota incertae sedis</taxon>
        <taxon>Caldicellulosiruptorales</taxon>
        <taxon>Caldicellulosiruptoraceae</taxon>
        <taxon>Caldicellulosiruptor</taxon>
    </lineage>
</organism>
<reference evidence="3 4" key="2">
    <citation type="journal article" date="2011" name="J. Bacteriol.">
        <title>Complete genome sequences for the anaerobic, extremely thermophilic plant biomass-degrading bacteria Caldicellulosiruptor hydrothermalis, Caldicellulosiruptor kristjanssonii, Caldicellulosiruptor kronotskyensis, Caldicellulosiruptor owensenis, and Caldicellulosiruptor lactoaceticus.</title>
        <authorList>
            <person name="Blumer-Schuette S.E."/>
            <person name="Ozdemir I."/>
            <person name="Mistry D."/>
            <person name="Lucas S."/>
            <person name="Lapidus A."/>
            <person name="Cheng J.F."/>
            <person name="Goodwin L.A."/>
            <person name="Pitluck S."/>
            <person name="Land M.L."/>
            <person name="Hauser L.J."/>
            <person name="Woyke T."/>
            <person name="Mikhailova N."/>
            <person name="Pati A."/>
            <person name="Kyrpides N.C."/>
            <person name="Ivanova N."/>
            <person name="Detter J.C."/>
            <person name="Walston-Davenport K."/>
            <person name="Han S."/>
            <person name="Adams M.W."/>
            <person name="Kelly R.M."/>
        </authorList>
    </citation>
    <scope>NUCLEOTIDE SEQUENCE [LARGE SCALE GENOMIC DNA]</scope>
    <source>
        <strain evidence="4">ATCC 700167 / DSM 13100 / OL</strain>
    </source>
</reference>
<evidence type="ECO:0000313" key="4">
    <source>
        <dbReference type="Proteomes" id="UP000006889"/>
    </source>
</evidence>
<dbReference type="InterPro" id="IPR002645">
    <property type="entry name" value="STAS_dom"/>
</dbReference>
<sequence length="230" mass="26077">MKEKIIKNLDKYVDLIETFEVIKESWKEFLITIAEFWNTDDFEKKTESSLEKFIELIDNTILLRALETIKSEIKEFPIESILKIICKVSAKLLEEKKLVIRELKDALAELATPTIRVWKDVILVPLIGALDSERAQNAAERVLEFASNSRAKVVIIDVTGIPMIDTIVGGFLIEMFNAIKLLGCEVVLTGIKPNIAHTLVKLGIDFNMVTVKRDLESGLRYAISVTEQNK</sequence>
<dbReference type="PROSITE" id="PS50801">
    <property type="entry name" value="STAS"/>
    <property type="match status" value="1"/>
</dbReference>
<keyword evidence="4" id="KW-1185">Reference proteome</keyword>
<dbReference type="CDD" id="cd07041">
    <property type="entry name" value="STAS_RsbR_RsbS_like"/>
    <property type="match status" value="1"/>
</dbReference>
<dbReference type="KEGG" id="cow:Calow_0419"/>
<dbReference type="OrthoDB" id="9800154at2"/>
<dbReference type="EMBL" id="CP002216">
    <property type="protein sequence ID" value="ADQ04004.1"/>
    <property type="molecule type" value="Genomic_DNA"/>
</dbReference>
<dbReference type="eggNOG" id="COG1366">
    <property type="taxonomic scope" value="Bacteria"/>
</dbReference>
<name>E4Q3W9_CALOW</name>
<feature type="domain" description="STAS" evidence="2">
    <location>
        <begin position="111"/>
        <end position="222"/>
    </location>
</feature>
<dbReference type="PANTHER" id="PTHR33745:SF3">
    <property type="entry name" value="RSBT CO-ANTAGONIST PROTEIN RSBRC"/>
    <property type="match status" value="1"/>
</dbReference>
<dbReference type="SUPFAM" id="SSF52091">
    <property type="entry name" value="SpoIIaa-like"/>
    <property type="match status" value="1"/>
</dbReference>
<dbReference type="AlphaFoldDB" id="E4Q3W9"/>
<reference key="1">
    <citation type="submission" date="2010-09" db="EMBL/GenBank/DDBJ databases">
        <title>Complete sequence of Caldicellulosiruptor owensensis OL.</title>
        <authorList>
            <consortium name="US DOE Joint Genome Institute"/>
            <person name="Lucas S."/>
            <person name="Copeland A."/>
            <person name="Lapidus A."/>
            <person name="Cheng J.-F."/>
            <person name="Bruce D."/>
            <person name="Goodwin L."/>
            <person name="Pitluck S."/>
            <person name="Davenport K."/>
            <person name="Detter J.C."/>
            <person name="Han C."/>
            <person name="Tapia R."/>
            <person name="Land M."/>
            <person name="Hauser L."/>
            <person name="Chang Y.-J."/>
            <person name="Jeffries C."/>
            <person name="Kyrpides N."/>
            <person name="Ivanova N."/>
            <person name="Mikhailova N."/>
            <person name="Blumer-Schuette S.E."/>
            <person name="Kelly R.M."/>
            <person name="Woyke T."/>
        </authorList>
    </citation>
    <scope>NUCLEOTIDE SEQUENCE</scope>
    <source>
        <strain>OL</strain>
    </source>
</reference>
<gene>
    <name evidence="3" type="ordered locus">Calow_0419</name>
</gene>
<dbReference type="InterPro" id="IPR051932">
    <property type="entry name" value="Bact_StressResp_Reg"/>
</dbReference>
<protein>
    <submittedName>
        <fullName evidence="3">Anti-sigma-factor antagonist</fullName>
    </submittedName>
</protein>
<dbReference type="Pfam" id="PF01740">
    <property type="entry name" value="STAS"/>
    <property type="match status" value="1"/>
</dbReference>
<proteinExistence type="predicted"/>
<evidence type="ECO:0000256" key="1">
    <source>
        <dbReference type="ARBA" id="ARBA00022553"/>
    </source>
</evidence>
<dbReference type="HOGENOM" id="CLU_026775_0_0_9"/>
<dbReference type="RefSeq" id="WP_013411415.1">
    <property type="nucleotide sequence ID" value="NC_014657.1"/>
</dbReference>
<dbReference type="STRING" id="632518.Calow_0419"/>
<evidence type="ECO:0000313" key="3">
    <source>
        <dbReference type="EMBL" id="ADQ04004.1"/>
    </source>
</evidence>
<evidence type="ECO:0000259" key="2">
    <source>
        <dbReference type="PROSITE" id="PS50801"/>
    </source>
</evidence>
<dbReference type="PANTHER" id="PTHR33745">
    <property type="entry name" value="RSBT ANTAGONIST PROTEIN RSBS-RELATED"/>
    <property type="match status" value="1"/>
</dbReference>
<accession>E4Q3W9</accession>
<keyword evidence="1" id="KW-0597">Phosphoprotein</keyword>
<dbReference type="InterPro" id="IPR036513">
    <property type="entry name" value="STAS_dom_sf"/>
</dbReference>